<dbReference type="AlphaFoldDB" id="C0EXQ4"/>
<name>C0EXQ4_9FIRM</name>
<reference evidence="1 2" key="1">
    <citation type="submission" date="2009-01" db="EMBL/GenBank/DDBJ databases">
        <authorList>
            <person name="Fulton L."/>
            <person name="Clifton S."/>
            <person name="Fulton B."/>
            <person name="Xu J."/>
            <person name="Minx P."/>
            <person name="Pepin K.H."/>
            <person name="Johnson M."/>
            <person name="Bhonagiri V."/>
            <person name="Nash W.E."/>
            <person name="Mardis E.R."/>
            <person name="Wilson R.K."/>
        </authorList>
    </citation>
    <scope>NUCLEOTIDE SEQUENCE [LARGE SCALE GENOMIC DNA]</scope>
    <source>
        <strain evidence="1 2">DSM 3353</strain>
    </source>
</reference>
<sequence length="47" mass="5622">MPHEHSLPPFFPLLYGFRQTENIYPYLFYSFLTFLQVHQPEGFGEEG</sequence>
<gene>
    <name evidence="1" type="ORF">EUBHAL_02196</name>
</gene>
<accession>C0EXQ4</accession>
<evidence type="ECO:0000313" key="1">
    <source>
        <dbReference type="EMBL" id="EEG35967.1"/>
    </source>
</evidence>
<dbReference type="EMBL" id="ACEP01000097">
    <property type="protein sequence ID" value="EEG35967.1"/>
    <property type="molecule type" value="Genomic_DNA"/>
</dbReference>
<proteinExistence type="predicted"/>
<evidence type="ECO:0000313" key="2">
    <source>
        <dbReference type="Proteomes" id="UP000003174"/>
    </source>
</evidence>
<dbReference type="Proteomes" id="UP000003174">
    <property type="component" value="Unassembled WGS sequence"/>
</dbReference>
<protein>
    <submittedName>
        <fullName evidence="1">Uncharacterized protein</fullName>
    </submittedName>
</protein>
<comment type="caution">
    <text evidence="1">The sequence shown here is derived from an EMBL/GenBank/DDBJ whole genome shotgun (WGS) entry which is preliminary data.</text>
</comment>
<organism evidence="1 2">
    <name type="scientific">Anaerobutyricum hallii DSM 3353</name>
    <dbReference type="NCBI Taxonomy" id="411469"/>
    <lineage>
        <taxon>Bacteria</taxon>
        <taxon>Bacillati</taxon>
        <taxon>Bacillota</taxon>
        <taxon>Clostridia</taxon>
        <taxon>Lachnospirales</taxon>
        <taxon>Lachnospiraceae</taxon>
        <taxon>Anaerobutyricum</taxon>
    </lineage>
</organism>
<reference evidence="1 2" key="2">
    <citation type="submission" date="2009-02" db="EMBL/GenBank/DDBJ databases">
        <title>Draft genome sequence of Eubacterium hallii (DSM 3353).</title>
        <authorList>
            <person name="Sudarsanam P."/>
            <person name="Ley R."/>
            <person name="Guruge J."/>
            <person name="Turnbaugh P.J."/>
            <person name="Mahowald M."/>
            <person name="Liep D."/>
            <person name="Gordon J."/>
        </authorList>
    </citation>
    <scope>NUCLEOTIDE SEQUENCE [LARGE SCALE GENOMIC DNA]</scope>
    <source>
        <strain evidence="1 2">DSM 3353</strain>
    </source>
</reference>